<dbReference type="InterPro" id="IPR004960">
    <property type="entry name" value="LipA_acyltrans"/>
</dbReference>
<keyword evidence="9" id="KW-1185">Reference proteome</keyword>
<name>A0AAE0VP95_9BIVA</name>
<reference evidence="8" key="1">
    <citation type="journal article" date="2021" name="Genome Biol. Evol.">
        <title>A High-Quality Reference Genome for a Parasitic Bivalve with Doubly Uniparental Inheritance (Bivalvia: Unionida).</title>
        <authorList>
            <person name="Smith C.H."/>
        </authorList>
    </citation>
    <scope>NUCLEOTIDE SEQUENCE</scope>
    <source>
        <strain evidence="8">CHS0354</strain>
    </source>
</reference>
<keyword evidence="7" id="KW-1133">Transmembrane helix</keyword>
<dbReference type="GO" id="GO:0008610">
    <property type="term" value="P:lipid biosynthetic process"/>
    <property type="evidence" value="ECO:0007669"/>
    <property type="project" value="UniProtKB-ARBA"/>
</dbReference>
<evidence type="ECO:0000256" key="2">
    <source>
        <dbReference type="ARBA" id="ARBA00022475"/>
    </source>
</evidence>
<evidence type="ECO:0000256" key="3">
    <source>
        <dbReference type="ARBA" id="ARBA00022519"/>
    </source>
</evidence>
<comment type="subcellular location">
    <subcellularLocation>
        <location evidence="1">Cell inner membrane</location>
    </subcellularLocation>
</comment>
<dbReference type="PANTHER" id="PTHR30606:SF10">
    <property type="entry name" value="PHOSPHATIDYLINOSITOL MANNOSIDE ACYLTRANSFERASE"/>
    <property type="match status" value="1"/>
</dbReference>
<comment type="caution">
    <text evidence="8">The sequence shown here is derived from an EMBL/GenBank/DDBJ whole genome shotgun (WGS) entry which is preliminary data.</text>
</comment>
<evidence type="ECO:0000256" key="1">
    <source>
        <dbReference type="ARBA" id="ARBA00004533"/>
    </source>
</evidence>
<organism evidence="8 9">
    <name type="scientific">Potamilus streckersoni</name>
    <dbReference type="NCBI Taxonomy" id="2493646"/>
    <lineage>
        <taxon>Eukaryota</taxon>
        <taxon>Metazoa</taxon>
        <taxon>Spiralia</taxon>
        <taxon>Lophotrochozoa</taxon>
        <taxon>Mollusca</taxon>
        <taxon>Bivalvia</taxon>
        <taxon>Autobranchia</taxon>
        <taxon>Heteroconchia</taxon>
        <taxon>Palaeoheterodonta</taxon>
        <taxon>Unionida</taxon>
        <taxon>Unionoidea</taxon>
        <taxon>Unionidae</taxon>
        <taxon>Ambleminae</taxon>
        <taxon>Lampsilini</taxon>
        <taxon>Potamilus</taxon>
    </lineage>
</organism>
<keyword evidence="3" id="KW-0997">Cell inner membrane</keyword>
<dbReference type="AlphaFoldDB" id="A0AAE0VP95"/>
<gene>
    <name evidence="8" type="ORF">CHS0354_035227</name>
</gene>
<proteinExistence type="predicted"/>
<dbReference type="Proteomes" id="UP001195483">
    <property type="component" value="Unassembled WGS sequence"/>
</dbReference>
<dbReference type="CDD" id="cd07984">
    <property type="entry name" value="LPLAT_LABLAT-like"/>
    <property type="match status" value="1"/>
</dbReference>
<evidence type="ECO:0000256" key="4">
    <source>
        <dbReference type="ARBA" id="ARBA00022679"/>
    </source>
</evidence>
<dbReference type="Pfam" id="PF03279">
    <property type="entry name" value="Lip_A_acyltrans"/>
    <property type="match status" value="1"/>
</dbReference>
<keyword evidence="4" id="KW-0808">Transferase</keyword>
<evidence type="ECO:0000256" key="5">
    <source>
        <dbReference type="ARBA" id="ARBA00023136"/>
    </source>
</evidence>
<dbReference type="GO" id="GO:0016746">
    <property type="term" value="F:acyltransferase activity"/>
    <property type="evidence" value="ECO:0007669"/>
    <property type="project" value="UniProtKB-KW"/>
</dbReference>
<dbReference type="PANTHER" id="PTHR30606">
    <property type="entry name" value="LIPID A BIOSYNTHESIS LAUROYL ACYLTRANSFERASE"/>
    <property type="match status" value="1"/>
</dbReference>
<keyword evidence="7" id="KW-0812">Transmembrane</keyword>
<evidence type="ECO:0000256" key="6">
    <source>
        <dbReference type="ARBA" id="ARBA00023315"/>
    </source>
</evidence>
<evidence type="ECO:0000313" key="8">
    <source>
        <dbReference type="EMBL" id="KAK3584147.1"/>
    </source>
</evidence>
<keyword evidence="2" id="KW-1003">Cell membrane</keyword>
<sequence length="333" mass="39200">MLYKLARPVLIVFFIISVALYAATFPFIKKRRTLKEKADEFLLALVLAILPKNRMQGLEWSEKIFRLFYKLGLGKKKVLVNLNIAFGKTKSPDEIESLAKQVYRHWSYAVFDILYFRKIERAEIDAIFQIDTPEIYEEIKKVQQEKGILLLTYHFGNSIATCYTGLIFENMYGYITTQTPLVDSILEQIRERFDKKITLYKKSAYNALQIMKALKSKKILSMAADFDVAKSDMFIPFFGTPASTPRGIYYFPVRSGCAVYLLFILRSEDHRYHFQFKKLTWADGQTEEETCMNIASAYFHELELMTERYPEHYMWFNSRWRTRPPGDDTKFYA</sequence>
<dbReference type="GO" id="GO:1901137">
    <property type="term" value="P:carbohydrate derivative biosynthetic process"/>
    <property type="evidence" value="ECO:0007669"/>
    <property type="project" value="UniProtKB-ARBA"/>
</dbReference>
<protein>
    <recommendedName>
        <fullName evidence="10">Lauroyl acyltransferase</fullName>
    </recommendedName>
</protein>
<reference evidence="8" key="3">
    <citation type="submission" date="2023-05" db="EMBL/GenBank/DDBJ databases">
        <authorList>
            <person name="Smith C.H."/>
        </authorList>
    </citation>
    <scope>NUCLEOTIDE SEQUENCE</scope>
    <source>
        <strain evidence="8">CHS0354</strain>
        <tissue evidence="8">Mantle</tissue>
    </source>
</reference>
<keyword evidence="5 7" id="KW-0472">Membrane</keyword>
<reference evidence="8" key="2">
    <citation type="journal article" date="2021" name="Genome Biol. Evol.">
        <title>Developing a high-quality reference genome for a parasitic bivalve with doubly uniparental inheritance (Bivalvia: Unionida).</title>
        <authorList>
            <person name="Smith C.H."/>
        </authorList>
    </citation>
    <scope>NUCLEOTIDE SEQUENCE</scope>
    <source>
        <strain evidence="8">CHS0354</strain>
        <tissue evidence="8">Mantle</tissue>
    </source>
</reference>
<dbReference type="EMBL" id="JAEAOA010002069">
    <property type="protein sequence ID" value="KAK3584147.1"/>
    <property type="molecule type" value="Genomic_DNA"/>
</dbReference>
<keyword evidence="6" id="KW-0012">Acyltransferase</keyword>
<dbReference type="GO" id="GO:0005886">
    <property type="term" value="C:plasma membrane"/>
    <property type="evidence" value="ECO:0007669"/>
    <property type="project" value="UniProtKB-SubCell"/>
</dbReference>
<accession>A0AAE0VP95</accession>
<evidence type="ECO:0000256" key="7">
    <source>
        <dbReference type="SAM" id="Phobius"/>
    </source>
</evidence>
<evidence type="ECO:0000313" key="9">
    <source>
        <dbReference type="Proteomes" id="UP001195483"/>
    </source>
</evidence>
<feature type="transmembrane region" description="Helical" evidence="7">
    <location>
        <begin position="6"/>
        <end position="28"/>
    </location>
</feature>
<evidence type="ECO:0008006" key="10">
    <source>
        <dbReference type="Google" id="ProtNLM"/>
    </source>
</evidence>